<comment type="caution">
    <text evidence="2">The sequence shown here is derived from an EMBL/GenBank/DDBJ whole genome shotgun (WGS) entry which is preliminary data.</text>
</comment>
<name>A0A4Q4TZ37_9PEZI</name>
<organism evidence="2 3">
    <name type="scientific">Monosporascus ibericus</name>
    <dbReference type="NCBI Taxonomy" id="155417"/>
    <lineage>
        <taxon>Eukaryota</taxon>
        <taxon>Fungi</taxon>
        <taxon>Dikarya</taxon>
        <taxon>Ascomycota</taxon>
        <taxon>Pezizomycotina</taxon>
        <taxon>Sordariomycetes</taxon>
        <taxon>Xylariomycetidae</taxon>
        <taxon>Xylariales</taxon>
        <taxon>Xylariales incertae sedis</taxon>
        <taxon>Monosporascus</taxon>
    </lineage>
</organism>
<dbReference type="PANTHER" id="PTHR35870:SF7">
    <property type="entry name" value="BAEYER-VILLIGER OXIDASE MDPL"/>
    <property type="match status" value="1"/>
</dbReference>
<dbReference type="PANTHER" id="PTHR35870">
    <property type="entry name" value="PROTEIN, PUTATIVE (AFU_ORTHOLOGUE AFUA_5G03330)-RELATED"/>
    <property type="match status" value="1"/>
</dbReference>
<proteinExistence type="predicted"/>
<dbReference type="OrthoDB" id="10004862at2759"/>
<accession>A0A4Q4TZ37</accession>
<sequence length="463" mass="51931">MAAVTCPIRLSPSHVGLFKAADIAPGALEECNGLLEKNHEAYHIFYRDPAFHNHMVHSLLTTLTLGASAQELQDRYNDLVPIQRPIPEIDEALLGKLNDSEVFHSTIGQIHQYHTFLEFFKRQIAARGYRAVVLEYVFSRSKTADRMLVQMVEGAYHPIIHLGFGVEFDQPAIVAEALAQGASHDRMNIEEVLFAAEKKAAAAGPLEDRPKPLIELIHDIRANEKIRSAPAWSDLGAKMKAGVVGRAGDEMASLAAQFRIEADDEKDLDRRTAEMVSVCAYVAGAAHQEGRPRKIDFFVMHSVTSSIFCTVLIRQDWIPLADRARLVEYKARTDLMWYAATGSAALNAEVITGYANPESNGMSWEDLFRDVRRECDDGHAAKFIRALKSGEQTSAPYESTEEWAAYFPCKGDMWLKMARLCQDTTKDTPWELKWVFFAGFDEGWKRPDLADPLGRIKKPMKGF</sequence>
<gene>
    <name evidence="2" type="ORF">DL764_000359</name>
</gene>
<evidence type="ECO:0000313" key="3">
    <source>
        <dbReference type="Proteomes" id="UP000293360"/>
    </source>
</evidence>
<reference evidence="2 3" key="1">
    <citation type="submission" date="2018-06" db="EMBL/GenBank/DDBJ databases">
        <title>Complete Genomes of Monosporascus.</title>
        <authorList>
            <person name="Robinson A.J."/>
            <person name="Natvig D.O."/>
        </authorList>
    </citation>
    <scope>NUCLEOTIDE SEQUENCE [LARGE SCALE GENOMIC DNA]</scope>
    <source>
        <strain evidence="2 3">CBS 110550</strain>
    </source>
</reference>
<dbReference type="Proteomes" id="UP000293360">
    <property type="component" value="Unassembled WGS sequence"/>
</dbReference>
<dbReference type="EMBL" id="QJNU01000010">
    <property type="protein sequence ID" value="RYP10923.1"/>
    <property type="molecule type" value="Genomic_DNA"/>
</dbReference>
<evidence type="ECO:0000256" key="1">
    <source>
        <dbReference type="ARBA" id="ARBA00023002"/>
    </source>
</evidence>
<protein>
    <recommendedName>
        <fullName evidence="4">Oxidoreductase AflY</fullName>
    </recommendedName>
</protein>
<keyword evidence="3" id="KW-1185">Reference proteome</keyword>
<evidence type="ECO:0008006" key="4">
    <source>
        <dbReference type="Google" id="ProtNLM"/>
    </source>
</evidence>
<dbReference type="InterPro" id="IPR025337">
    <property type="entry name" value="Questin_oxidase-like"/>
</dbReference>
<dbReference type="STRING" id="155417.A0A4Q4TZ37"/>
<keyword evidence="1" id="KW-0560">Oxidoreductase</keyword>
<evidence type="ECO:0000313" key="2">
    <source>
        <dbReference type="EMBL" id="RYP10923.1"/>
    </source>
</evidence>
<dbReference type="GO" id="GO:0016491">
    <property type="term" value="F:oxidoreductase activity"/>
    <property type="evidence" value="ECO:0007669"/>
    <property type="project" value="UniProtKB-KW"/>
</dbReference>
<dbReference type="AlphaFoldDB" id="A0A4Q4TZ37"/>
<dbReference type="Pfam" id="PF14027">
    <property type="entry name" value="Questin_oxidase"/>
    <property type="match status" value="1"/>
</dbReference>